<sequence length="336" mass="37184">MDLRRLWRAGESAGAAAARAPEAGVPAARAPAAGAAPANDALPGDLLRQVRRLEIRTRAVVSELFAGQYHSVFKGQGMEFAEVREYVPGDDIRTIDWNVTARAGAPFVKQYVEEREMTVFLLVDVSGSQRFGSANRSKQETAAEAAALLAFSAIQNHDKVGWLAFSEAIEQLVPPRKGRTHGLRLIREILAFRAEGRGTDLAAACDAALHALKRRSLVLLLSDFLPPPDRWERALSLLSRKHDVVALEIRDRAEVDWPALGLVEWEDPETGRRVLADTSDPLVRRRQARLGGERREGTAACLRRLGVDQVVLEVGGDPVEPLLAFFRLRERRRARE</sequence>
<organism evidence="2 3">
    <name type="scientific">Eiseniibacteriota bacterium</name>
    <dbReference type="NCBI Taxonomy" id="2212470"/>
    <lineage>
        <taxon>Bacteria</taxon>
        <taxon>Candidatus Eiseniibacteriota</taxon>
    </lineage>
</organism>
<proteinExistence type="predicted"/>
<dbReference type="EMBL" id="VGIY01000025">
    <property type="protein sequence ID" value="MBM3316602.1"/>
    <property type="molecule type" value="Genomic_DNA"/>
</dbReference>
<comment type="caution">
    <text evidence="2">The sequence shown here is derived from an EMBL/GenBank/DDBJ whole genome shotgun (WGS) entry which is preliminary data.</text>
</comment>
<protein>
    <submittedName>
        <fullName evidence="2">DUF58 domain-containing protein</fullName>
    </submittedName>
</protein>
<accession>A0A937XA22</accession>
<reference evidence="2" key="1">
    <citation type="submission" date="2019-03" db="EMBL/GenBank/DDBJ databases">
        <title>Lake Tanganyika Metagenome-Assembled Genomes (MAGs).</title>
        <authorList>
            <person name="Tran P."/>
        </authorList>
    </citation>
    <scope>NUCLEOTIDE SEQUENCE</scope>
    <source>
        <strain evidence="2">M_DeepCast_400m_m2_100</strain>
    </source>
</reference>
<dbReference type="SUPFAM" id="SSF53300">
    <property type="entry name" value="vWA-like"/>
    <property type="match status" value="1"/>
</dbReference>
<dbReference type="Pfam" id="PF01882">
    <property type="entry name" value="DUF58"/>
    <property type="match status" value="1"/>
</dbReference>
<dbReference type="PANTHER" id="PTHR33608:SF6">
    <property type="entry name" value="BLL2464 PROTEIN"/>
    <property type="match status" value="1"/>
</dbReference>
<dbReference type="Proteomes" id="UP000748308">
    <property type="component" value="Unassembled WGS sequence"/>
</dbReference>
<dbReference type="AlphaFoldDB" id="A0A937XA22"/>
<dbReference type="InterPro" id="IPR036465">
    <property type="entry name" value="vWFA_dom_sf"/>
</dbReference>
<name>A0A937XA22_UNCEI</name>
<evidence type="ECO:0000313" key="3">
    <source>
        <dbReference type="Proteomes" id="UP000748308"/>
    </source>
</evidence>
<evidence type="ECO:0000313" key="2">
    <source>
        <dbReference type="EMBL" id="MBM3316602.1"/>
    </source>
</evidence>
<feature type="domain" description="DUF58" evidence="1">
    <location>
        <begin position="82"/>
        <end position="295"/>
    </location>
</feature>
<dbReference type="PANTHER" id="PTHR33608">
    <property type="entry name" value="BLL2464 PROTEIN"/>
    <property type="match status" value="1"/>
</dbReference>
<evidence type="ECO:0000259" key="1">
    <source>
        <dbReference type="Pfam" id="PF01882"/>
    </source>
</evidence>
<dbReference type="InterPro" id="IPR002881">
    <property type="entry name" value="DUF58"/>
</dbReference>
<gene>
    <name evidence="2" type="ORF">FJY75_01995</name>
</gene>
<dbReference type="Gene3D" id="3.40.50.410">
    <property type="entry name" value="von Willebrand factor, type A domain"/>
    <property type="match status" value="1"/>
</dbReference>